<dbReference type="EMBL" id="QJKD01000007">
    <property type="protein sequence ID" value="PXX52460.1"/>
    <property type="molecule type" value="Genomic_DNA"/>
</dbReference>
<dbReference type="CDD" id="cd00298">
    <property type="entry name" value="ACD_sHsps_p23-like"/>
    <property type="match status" value="1"/>
</dbReference>
<name>A0A2V3Y2V6_9FIRM</name>
<gene>
    <name evidence="3" type="ORF">DFR60_107146</name>
</gene>
<dbReference type="Proteomes" id="UP000248057">
    <property type="component" value="Unassembled WGS sequence"/>
</dbReference>
<evidence type="ECO:0000259" key="2">
    <source>
        <dbReference type="Pfam" id="PF25841"/>
    </source>
</evidence>
<dbReference type="InterPro" id="IPR058908">
    <property type="entry name" value="P29_C"/>
</dbReference>
<evidence type="ECO:0000313" key="3">
    <source>
        <dbReference type="EMBL" id="PXX52460.1"/>
    </source>
</evidence>
<organism evidence="3 4">
    <name type="scientific">Hungatella effluvii</name>
    <dbReference type="NCBI Taxonomy" id="1096246"/>
    <lineage>
        <taxon>Bacteria</taxon>
        <taxon>Bacillati</taxon>
        <taxon>Bacillota</taxon>
        <taxon>Clostridia</taxon>
        <taxon>Lachnospirales</taxon>
        <taxon>Lachnospiraceae</taxon>
        <taxon>Hungatella</taxon>
    </lineage>
</organism>
<proteinExistence type="predicted"/>
<accession>A0A2V3Y2V6</accession>
<dbReference type="Pfam" id="PF25840">
    <property type="entry name" value="Ulvan_lyase_N"/>
    <property type="match status" value="1"/>
</dbReference>
<keyword evidence="4" id="KW-1185">Reference proteome</keyword>
<dbReference type="GeneID" id="86062255"/>
<feature type="domain" description="Broad-specificity ulvan lyase N-terminal" evidence="1">
    <location>
        <begin position="9"/>
        <end position="345"/>
    </location>
</feature>
<dbReference type="InterPro" id="IPR008928">
    <property type="entry name" value="6-hairpin_glycosidase_sf"/>
</dbReference>
<sequence length="601" mass="67639">MAEVCKDLLKEWCEAMLRLQIGNTNNPRLDGALLCPACGKIHGRCFEAMYPFLCMAALERDEKWVKAAERLFIWAENTVSQEDGSFLNDIDSGWKGTTVFNVIQLADCLLFHEELLSDETRAAWRQRLKLAAEFLYRFDELKDNNINYPISNALALYECWLVLHEELYKRKAEELAEPSGLPFTEHDLLYGEGVPREKRSPRGCRPIDIGYNVEETLPSLALYGHLSGDRRVLEAADRGMAAHLPFLLENGAWDNSFGTRNYKWSYWGSRTSDGCALGYLLLADDNPDFVLAAVRNLNLLKKCTVDGLLAGGPHYRLAGQAPCVHHTFTHAKVLAGILDRNLVWKGADDRAERRLLRQRTEGIRYYPETESWIVTKGSMTATVTACDWEYLPGGHVGGGTLSLLHHERLGTLLCAGMSRYTLKEPNNMQVPCRVRQECLAVRIEAEKDGIVYSSLYDDDVRVSVEGGLVTASGKLRDEKRRTLSGREQSYCFTYQVSGEELRIRAEFDDGTLICPVVSGADEAVLVEENGKRAVICKKNGQVLMESNREMSLPYSTERIFNLIPGLQALRVQINPQAGYDSVLLHIVVNENCFINGIIDRI</sequence>
<evidence type="ECO:0000259" key="1">
    <source>
        <dbReference type="Pfam" id="PF25840"/>
    </source>
</evidence>
<dbReference type="AlphaFoldDB" id="A0A2V3Y2V6"/>
<protein>
    <recommendedName>
        <fullName evidence="5">Heparinase II/III-like protein</fullName>
    </recommendedName>
</protein>
<dbReference type="GO" id="GO:0005975">
    <property type="term" value="P:carbohydrate metabolic process"/>
    <property type="evidence" value="ECO:0007669"/>
    <property type="project" value="InterPro"/>
</dbReference>
<comment type="caution">
    <text evidence="3">The sequence shown here is derived from an EMBL/GenBank/DDBJ whole genome shotgun (WGS) entry which is preliminary data.</text>
</comment>
<reference evidence="3 4" key="1">
    <citation type="submission" date="2018-05" db="EMBL/GenBank/DDBJ databases">
        <title>Genomic Encyclopedia of Type Strains, Phase IV (KMG-IV): sequencing the most valuable type-strain genomes for metagenomic binning, comparative biology and taxonomic classification.</title>
        <authorList>
            <person name="Goeker M."/>
        </authorList>
    </citation>
    <scope>NUCLEOTIDE SEQUENCE [LARGE SCALE GENOMIC DNA]</scope>
    <source>
        <strain evidence="3 4">DSM 24995</strain>
    </source>
</reference>
<evidence type="ECO:0008006" key="5">
    <source>
        <dbReference type="Google" id="ProtNLM"/>
    </source>
</evidence>
<dbReference type="Pfam" id="PF25841">
    <property type="entry name" value="Ulvan_lyase_C"/>
    <property type="match status" value="1"/>
</dbReference>
<dbReference type="InterPro" id="IPR058907">
    <property type="entry name" value="P29_N"/>
</dbReference>
<dbReference type="SUPFAM" id="SSF48208">
    <property type="entry name" value="Six-hairpin glycosidases"/>
    <property type="match status" value="1"/>
</dbReference>
<dbReference type="RefSeq" id="WP_110323596.1">
    <property type="nucleotide sequence ID" value="NZ_QJKD01000007.1"/>
</dbReference>
<evidence type="ECO:0000313" key="4">
    <source>
        <dbReference type="Proteomes" id="UP000248057"/>
    </source>
</evidence>
<feature type="domain" description="Broad-specificity ulvan lyase C-terminal" evidence="2">
    <location>
        <begin position="363"/>
        <end position="588"/>
    </location>
</feature>